<comment type="subcellular location">
    <subcellularLocation>
        <location evidence="10">Mitochondrion inner membrane</location>
        <topology evidence="10">Multi-pass membrane protein</topology>
    </subcellularLocation>
</comment>
<evidence type="ECO:0000256" key="5">
    <source>
        <dbReference type="ARBA" id="ARBA00022989"/>
    </source>
</evidence>
<comment type="subunit">
    <text evidence="10">Homooligomer.</text>
</comment>
<evidence type="ECO:0000256" key="2">
    <source>
        <dbReference type="ARBA" id="ARBA00022692"/>
    </source>
</evidence>
<evidence type="ECO:0000256" key="3">
    <source>
        <dbReference type="ARBA" id="ARBA00022792"/>
    </source>
</evidence>
<dbReference type="Proteomes" id="UP000091956">
    <property type="component" value="Unassembled WGS sequence"/>
</dbReference>
<dbReference type="GeneID" id="28834976"/>
<organism evidence="13 14">
    <name type="scientific">Pseudogymnoascus verrucosus</name>
    <dbReference type="NCBI Taxonomy" id="342668"/>
    <lineage>
        <taxon>Eukaryota</taxon>
        <taxon>Fungi</taxon>
        <taxon>Dikarya</taxon>
        <taxon>Ascomycota</taxon>
        <taxon>Pezizomycotina</taxon>
        <taxon>Leotiomycetes</taxon>
        <taxon>Thelebolales</taxon>
        <taxon>Thelebolaceae</taxon>
        <taxon>Pseudogymnoascus</taxon>
    </lineage>
</organism>
<evidence type="ECO:0000256" key="4">
    <source>
        <dbReference type="ARBA" id="ARBA00022946"/>
    </source>
</evidence>
<sequence length="455" mass="50169">MRQPLLRHAARSIFIQSPPASACRHAATPTIQSPRQALTCIQRHYLSQQRRHFADEKRSTPSSSSSSEPINLGAPPTASQQSEPHPSSSSADSPTATDLKQGAESSSAAPPPDGLTPNNGELPSATERRRSHISKRLTNIMDNLQGNIFLASQHLNDLTGYSGIEALKRTITAHEQHLESSQEEVRVSRQNYKQLVADRAASQREVTTLLARKDTWTPIDLERFTSLYRSDHGNEHAVTEAAQRLADAERTAEQAGSRLNAAILARYHEEQIWSDKIRRMSTWGTWGLMGVNVLLFLVFQFGFEPWRRERLTKGFEDKVLAALEREREVLRIEDGEASSGAAGVEAVEAKEQSLEVESIGVTTPELAAGIIETTGSSEVAPLETEVKTPEFSLQWRQPNTWKEGLVSPCVARVQNLFSEEKVSLRKQDVTLVALEGLATGAAVAGLAVMYILRPN</sequence>
<comment type="function">
    <text evidence="9">Required for the maintenance of the structure of the mitochondrial inner membrane. Involved in mitochondrial morphology. Causes growth arrest when highly overexpressed.</text>
</comment>
<keyword evidence="14" id="KW-1185">Reference proteome</keyword>
<dbReference type="EMBL" id="KV460209">
    <property type="protein sequence ID" value="OBU00210.1"/>
    <property type="molecule type" value="Genomic_DNA"/>
</dbReference>
<protein>
    <recommendedName>
        <fullName evidence="10">Sensitive to high expression protein 9, mitochondrial</fullName>
    </recommendedName>
</protein>
<reference evidence="14" key="2">
    <citation type="journal article" date="2018" name="Nat. Commun.">
        <title>Extreme sensitivity to ultraviolet light in the fungal pathogen causing white-nose syndrome of bats.</title>
        <authorList>
            <person name="Palmer J.M."/>
            <person name="Drees K.P."/>
            <person name="Foster J.T."/>
            <person name="Lindner D.L."/>
        </authorList>
    </citation>
    <scope>NUCLEOTIDE SEQUENCE [LARGE SCALE GENOMIC DNA]</scope>
    <source>
        <strain evidence="14">UAMH 10579</strain>
    </source>
</reference>
<dbReference type="GO" id="GO:0005743">
    <property type="term" value="C:mitochondrial inner membrane"/>
    <property type="evidence" value="ECO:0007669"/>
    <property type="project" value="UniProtKB-SubCell"/>
</dbReference>
<feature type="coiled-coil region" evidence="11">
    <location>
        <begin position="164"/>
        <end position="198"/>
    </location>
</feature>
<proteinExistence type="inferred from homology"/>
<gene>
    <name evidence="13" type="primary">SHE9</name>
    <name evidence="13" type="ORF">VE01_01590</name>
</gene>
<feature type="region of interest" description="Disordered" evidence="12">
    <location>
        <begin position="49"/>
        <end position="128"/>
    </location>
</feature>
<evidence type="ECO:0000256" key="7">
    <source>
        <dbReference type="ARBA" id="ARBA00023128"/>
    </source>
</evidence>
<keyword evidence="2 10" id="KW-0812">Transmembrane</keyword>
<dbReference type="Pfam" id="PF05546">
    <property type="entry name" value="She9_MDM33"/>
    <property type="match status" value="1"/>
</dbReference>
<evidence type="ECO:0000256" key="8">
    <source>
        <dbReference type="ARBA" id="ARBA00023136"/>
    </source>
</evidence>
<feature type="transmembrane region" description="Helical" evidence="10">
    <location>
        <begin position="283"/>
        <end position="303"/>
    </location>
</feature>
<keyword evidence="7 10" id="KW-0496">Mitochondrion</keyword>
<feature type="compositionally biased region" description="Low complexity" evidence="12">
    <location>
        <begin position="86"/>
        <end position="98"/>
    </location>
</feature>
<reference evidence="13 14" key="1">
    <citation type="submission" date="2016-03" db="EMBL/GenBank/DDBJ databases">
        <title>Comparative genomics of Pseudogymnoascus destructans, the fungus causing white-nose syndrome of bats.</title>
        <authorList>
            <person name="Palmer J.M."/>
            <person name="Drees K.P."/>
            <person name="Foster J.T."/>
            <person name="Lindner D.L."/>
        </authorList>
    </citation>
    <scope>NUCLEOTIDE SEQUENCE [LARGE SCALE GENOMIC DNA]</scope>
    <source>
        <strain evidence="13 14">UAMH 10579</strain>
    </source>
</reference>
<evidence type="ECO:0000256" key="11">
    <source>
        <dbReference type="SAM" id="Coils"/>
    </source>
</evidence>
<dbReference type="GO" id="GO:0007007">
    <property type="term" value="P:inner mitochondrial membrane organization"/>
    <property type="evidence" value="ECO:0007669"/>
    <property type="project" value="TreeGrafter"/>
</dbReference>
<evidence type="ECO:0000313" key="14">
    <source>
        <dbReference type="Proteomes" id="UP000091956"/>
    </source>
</evidence>
<comment type="similarity">
    <text evidence="1 10">Belongs to the SHE9 family.</text>
</comment>
<evidence type="ECO:0000256" key="1">
    <source>
        <dbReference type="ARBA" id="ARBA00007472"/>
    </source>
</evidence>
<accession>A0A1B8GWK8</accession>
<evidence type="ECO:0000256" key="10">
    <source>
        <dbReference type="RuleBase" id="RU364128"/>
    </source>
</evidence>
<name>A0A1B8GWK8_9PEZI</name>
<dbReference type="OrthoDB" id="5595506at2759"/>
<dbReference type="AlphaFoldDB" id="A0A1B8GWK8"/>
<dbReference type="RefSeq" id="XP_018133942.1">
    <property type="nucleotide sequence ID" value="XM_018271109.2"/>
</dbReference>
<evidence type="ECO:0000313" key="13">
    <source>
        <dbReference type="EMBL" id="OBU00210.1"/>
    </source>
</evidence>
<dbReference type="PANTHER" id="PTHR31961:SF3">
    <property type="entry name" value="SENSITIVE TO HIGH EXPRESSION PROTEIN 9, MITOCHONDRIAL"/>
    <property type="match status" value="1"/>
</dbReference>
<dbReference type="InterPro" id="IPR008839">
    <property type="entry name" value="MDM33_fungi"/>
</dbReference>
<evidence type="ECO:0000256" key="12">
    <source>
        <dbReference type="SAM" id="MobiDB-lite"/>
    </source>
</evidence>
<evidence type="ECO:0000256" key="9">
    <source>
        <dbReference type="ARBA" id="ARBA00024807"/>
    </source>
</evidence>
<keyword evidence="6 11" id="KW-0175">Coiled coil</keyword>
<dbReference type="PANTHER" id="PTHR31961">
    <property type="entry name" value="SENSITIVE TO HIGH EXPRESSION PROTEIN 9, MITOCHONDRIAL"/>
    <property type="match status" value="1"/>
</dbReference>
<keyword evidence="8 10" id="KW-0472">Membrane</keyword>
<keyword evidence="4 10" id="KW-0809">Transit peptide</keyword>
<evidence type="ECO:0000256" key="6">
    <source>
        <dbReference type="ARBA" id="ARBA00023054"/>
    </source>
</evidence>
<feature type="transmembrane region" description="Helical" evidence="10">
    <location>
        <begin position="431"/>
        <end position="452"/>
    </location>
</feature>
<keyword evidence="5 10" id="KW-1133">Transmembrane helix</keyword>
<keyword evidence="3 10" id="KW-0999">Mitochondrion inner membrane</keyword>